<evidence type="ECO:0000313" key="1">
    <source>
        <dbReference type="EMBL" id="PKV95977.1"/>
    </source>
</evidence>
<dbReference type="AlphaFoldDB" id="A0A2N3WQ23"/>
<name>A0A2N3WQ23_9PSEU</name>
<evidence type="ECO:0000313" key="2">
    <source>
        <dbReference type="Proteomes" id="UP000233750"/>
    </source>
</evidence>
<accession>A0A2N3WQ23</accession>
<proteinExistence type="predicted"/>
<sequence length="35" mass="4162">MPDRRMHSVRCGIPWILSWLDGFIIVVPRRRVNGK</sequence>
<reference evidence="1 2" key="1">
    <citation type="submission" date="2017-12" db="EMBL/GenBank/DDBJ databases">
        <title>Sequencing the genomes of 1000 Actinobacteria strains.</title>
        <authorList>
            <person name="Klenk H.-P."/>
        </authorList>
    </citation>
    <scope>NUCLEOTIDE SEQUENCE [LARGE SCALE GENOMIC DNA]</scope>
    <source>
        <strain evidence="1 2">DSM 45165</strain>
    </source>
</reference>
<dbReference type="Proteomes" id="UP000233750">
    <property type="component" value="Unassembled WGS sequence"/>
</dbReference>
<comment type="caution">
    <text evidence="1">The sequence shown here is derived from an EMBL/GenBank/DDBJ whole genome shotgun (WGS) entry which is preliminary data.</text>
</comment>
<dbReference type="EMBL" id="PJMY01000003">
    <property type="protein sequence ID" value="PKV95977.1"/>
    <property type="molecule type" value="Genomic_DNA"/>
</dbReference>
<organism evidence="1 2">
    <name type="scientific">Amycolatopsis echigonensis</name>
    <dbReference type="NCBI Taxonomy" id="2576905"/>
    <lineage>
        <taxon>Bacteria</taxon>
        <taxon>Bacillati</taxon>
        <taxon>Actinomycetota</taxon>
        <taxon>Actinomycetes</taxon>
        <taxon>Pseudonocardiales</taxon>
        <taxon>Pseudonocardiaceae</taxon>
        <taxon>Amycolatopsis</taxon>
    </lineage>
</organism>
<gene>
    <name evidence="1" type="ORF">ATK30_6912</name>
</gene>
<protein>
    <submittedName>
        <fullName evidence="1">Uncharacterized protein</fullName>
    </submittedName>
</protein>
<keyword evidence="2" id="KW-1185">Reference proteome</keyword>